<gene>
    <name evidence="3" type="ORF">G8E00_12260</name>
</gene>
<dbReference type="KEGG" id="asha:G8E00_12260"/>
<dbReference type="InterPro" id="IPR014729">
    <property type="entry name" value="Rossmann-like_a/b/a_fold"/>
</dbReference>
<dbReference type="CDD" id="cd06259">
    <property type="entry name" value="YdcF-like"/>
    <property type="match status" value="1"/>
</dbReference>
<feature type="transmembrane region" description="Helical" evidence="1">
    <location>
        <begin position="71"/>
        <end position="90"/>
    </location>
</feature>
<dbReference type="Gene3D" id="3.40.50.620">
    <property type="entry name" value="HUPs"/>
    <property type="match status" value="1"/>
</dbReference>
<proteinExistence type="predicted"/>
<name>A0A6G8RXJ8_9GAMM</name>
<dbReference type="GO" id="GO:0000270">
    <property type="term" value="P:peptidoglycan metabolic process"/>
    <property type="evidence" value="ECO:0007669"/>
    <property type="project" value="TreeGrafter"/>
</dbReference>
<reference evidence="3 4" key="1">
    <citation type="submission" date="2020-03" db="EMBL/GenBank/DDBJ databases">
        <authorList>
            <person name="Zhu W."/>
        </authorList>
    </citation>
    <scope>NUCLEOTIDE SEQUENCE [LARGE SCALE GENOMIC DNA]</scope>
    <source>
        <strain evidence="3 4">323-1</strain>
    </source>
</reference>
<accession>A0A6G8RXJ8</accession>
<dbReference type="PANTHER" id="PTHR30336:SF4">
    <property type="entry name" value="ENVELOPE BIOGENESIS FACTOR ELYC"/>
    <property type="match status" value="1"/>
</dbReference>
<dbReference type="PANTHER" id="PTHR30336">
    <property type="entry name" value="INNER MEMBRANE PROTEIN, PROBABLE PERMEASE"/>
    <property type="match status" value="1"/>
</dbReference>
<dbReference type="GO" id="GO:0043164">
    <property type="term" value="P:Gram-negative-bacterium-type cell wall biogenesis"/>
    <property type="evidence" value="ECO:0007669"/>
    <property type="project" value="TreeGrafter"/>
</dbReference>
<dbReference type="InterPro" id="IPR003848">
    <property type="entry name" value="DUF218"/>
</dbReference>
<evidence type="ECO:0000313" key="4">
    <source>
        <dbReference type="Proteomes" id="UP000502297"/>
    </source>
</evidence>
<evidence type="ECO:0000256" key="1">
    <source>
        <dbReference type="SAM" id="Phobius"/>
    </source>
</evidence>
<dbReference type="InterPro" id="IPR051599">
    <property type="entry name" value="Cell_Envelope_Assoc"/>
</dbReference>
<feature type="transmembrane region" description="Helical" evidence="1">
    <location>
        <begin position="33"/>
        <end position="51"/>
    </location>
</feature>
<feature type="domain" description="DUF218" evidence="2">
    <location>
        <begin position="104"/>
        <end position="250"/>
    </location>
</feature>
<dbReference type="Pfam" id="PF02698">
    <property type="entry name" value="DUF218"/>
    <property type="match status" value="1"/>
</dbReference>
<organism evidence="3 4">
    <name type="scientific">Acinetobacter shaoyimingii</name>
    <dbReference type="NCBI Taxonomy" id="2715164"/>
    <lineage>
        <taxon>Bacteria</taxon>
        <taxon>Pseudomonadati</taxon>
        <taxon>Pseudomonadota</taxon>
        <taxon>Gammaproteobacteria</taxon>
        <taxon>Moraxellales</taxon>
        <taxon>Moraxellaceae</taxon>
        <taxon>Acinetobacter</taxon>
    </lineage>
</organism>
<dbReference type="EMBL" id="CP049801">
    <property type="protein sequence ID" value="QIO06666.1"/>
    <property type="molecule type" value="Genomic_DNA"/>
</dbReference>
<protein>
    <submittedName>
        <fullName evidence="3">YdcF family protein</fullName>
    </submittedName>
</protein>
<dbReference type="Proteomes" id="UP000502297">
    <property type="component" value="Chromosome"/>
</dbReference>
<feature type="transmembrane region" description="Helical" evidence="1">
    <location>
        <begin position="6"/>
        <end position="26"/>
    </location>
</feature>
<evidence type="ECO:0000259" key="2">
    <source>
        <dbReference type="Pfam" id="PF02698"/>
    </source>
</evidence>
<evidence type="ECO:0000313" key="3">
    <source>
        <dbReference type="EMBL" id="QIO06666.1"/>
    </source>
</evidence>
<dbReference type="GO" id="GO:0005886">
    <property type="term" value="C:plasma membrane"/>
    <property type="evidence" value="ECO:0007669"/>
    <property type="project" value="TreeGrafter"/>
</dbReference>
<dbReference type="AlphaFoldDB" id="A0A6G8RXJ8"/>
<dbReference type="RefSeq" id="WP_166224996.1">
    <property type="nucleotide sequence ID" value="NZ_CP049801.1"/>
</dbReference>
<keyword evidence="1" id="KW-0812">Transmembrane</keyword>
<sequence>MLKSKFFKFILLAMGVFLFLYSVLLLIQHRYGLGTILPLFIGLMFCIQSLYNQKIHHFLIQHPRLKQFYKMGWAVFSVWFITVCLFFAYLKYQMLQPEHVNNIDAIVVLGSGTIKGKPSPTLVARLDRAAEIAQQYPHTTIILSGGLDALKQHTEAQIMSDYLQKNYQINANKIELEDRSTSTYLNLKNSQVLLKKNGLTLQTPLAIVTSDFHTPRASLIAKKQGYKNFVTIRAKTPLVTRYSSWLREYFAYISGWILGEF</sequence>
<keyword evidence="1" id="KW-0472">Membrane</keyword>
<keyword evidence="1" id="KW-1133">Transmembrane helix</keyword>
<keyword evidence="4" id="KW-1185">Reference proteome</keyword>